<evidence type="ECO:0000256" key="1">
    <source>
        <dbReference type="SAM" id="MobiDB-lite"/>
    </source>
</evidence>
<name>A0A1I7SI81_BURXY</name>
<feature type="compositionally biased region" description="Polar residues" evidence="1">
    <location>
        <begin position="34"/>
        <end position="43"/>
    </location>
</feature>
<protein>
    <submittedName>
        <fullName evidence="3">Uncharacterized protein</fullName>
    </submittedName>
</protein>
<proteinExistence type="predicted"/>
<feature type="compositionally biased region" description="Polar residues" evidence="1">
    <location>
        <begin position="1"/>
        <end position="18"/>
    </location>
</feature>
<sequence length="311" mass="35463">MEDVNLGNSHEPTVSSEVNELKKYHSQPEHTHSLPLSSNSSNTRKCYRCNGPRAHECLKNSIEGSFNKGKANINVVEYYAQTMVSQYTENFKEEMGQGTHSIQMREDDTQIPTFKCTFNSSKGRCYTDPLRFNSKEGRCYTGPSQFNSIRRCYTDLLDDKVQLSLSIGHDLQIMQSQIPQRIKELPKNSPFKDPDPCPCSENYEDMVRCLTWYQLKTGIRLIRSGGSRALTEADGVSKETVKRFVFDKVKYLCSHHGPKGVNCNFRIIISYNNDADMLKIVFTMLHHSHRPTDVSAIYDSTARAGNEYISL</sequence>
<dbReference type="WBParaSite" id="BXY_1275000.1">
    <property type="protein sequence ID" value="BXY_1275000.1"/>
    <property type="gene ID" value="BXY_1275000"/>
</dbReference>
<feature type="region of interest" description="Disordered" evidence="1">
    <location>
        <begin position="1"/>
        <end position="43"/>
    </location>
</feature>
<accession>A0A1I7SI81</accession>
<dbReference type="Proteomes" id="UP000095284">
    <property type="component" value="Unplaced"/>
</dbReference>
<evidence type="ECO:0000313" key="3">
    <source>
        <dbReference type="WBParaSite" id="BXY_1275000.1"/>
    </source>
</evidence>
<reference evidence="3" key="1">
    <citation type="submission" date="2016-11" db="UniProtKB">
        <authorList>
            <consortium name="WormBaseParasite"/>
        </authorList>
    </citation>
    <scope>IDENTIFICATION</scope>
</reference>
<dbReference type="AlphaFoldDB" id="A0A1I7SI81"/>
<organism evidence="2 3">
    <name type="scientific">Bursaphelenchus xylophilus</name>
    <name type="common">Pinewood nematode worm</name>
    <name type="synonym">Aphelenchoides xylophilus</name>
    <dbReference type="NCBI Taxonomy" id="6326"/>
    <lineage>
        <taxon>Eukaryota</taxon>
        <taxon>Metazoa</taxon>
        <taxon>Ecdysozoa</taxon>
        <taxon>Nematoda</taxon>
        <taxon>Chromadorea</taxon>
        <taxon>Rhabditida</taxon>
        <taxon>Tylenchina</taxon>
        <taxon>Tylenchomorpha</taxon>
        <taxon>Aphelenchoidea</taxon>
        <taxon>Aphelenchoididae</taxon>
        <taxon>Bursaphelenchus</taxon>
    </lineage>
</organism>
<evidence type="ECO:0000313" key="2">
    <source>
        <dbReference type="Proteomes" id="UP000095284"/>
    </source>
</evidence>
<feature type="compositionally biased region" description="Basic and acidic residues" evidence="1">
    <location>
        <begin position="19"/>
        <end position="32"/>
    </location>
</feature>